<reference evidence="2" key="1">
    <citation type="submission" date="2016-03" db="EMBL/GenBank/DDBJ databases">
        <authorList>
            <person name="Borrel G."/>
            <person name="Mccann A."/>
            <person name="O'Toole P.W."/>
        </authorList>
    </citation>
    <scope>NUCLEOTIDE SEQUENCE</scope>
    <source>
        <strain evidence="2">183</strain>
    </source>
</reference>
<protein>
    <recommendedName>
        <fullName evidence="1">Xylose isomerase-like TIM barrel domain-containing protein</fullName>
    </recommendedName>
</protein>
<dbReference type="SUPFAM" id="SSF51658">
    <property type="entry name" value="Xylose isomerase-like"/>
    <property type="match status" value="1"/>
</dbReference>
<dbReference type="Pfam" id="PF01261">
    <property type="entry name" value="AP_endonuc_2"/>
    <property type="match status" value="1"/>
</dbReference>
<dbReference type="RefSeq" id="WP_400194547.1">
    <property type="nucleotide sequence ID" value="NZ_CAYAYE010000042.1"/>
</dbReference>
<dbReference type="Gene3D" id="3.20.20.150">
    <property type="entry name" value="Divalent-metal-dependent TIM barrel enzymes"/>
    <property type="match status" value="1"/>
</dbReference>
<dbReference type="InterPro" id="IPR036237">
    <property type="entry name" value="Xyl_isomerase-like_sf"/>
</dbReference>
<dbReference type="AlphaFoldDB" id="A0A8J8PEE9"/>
<organism evidence="2 3">
    <name type="scientific">Candidatus Methanomassiliicoccus intestinalis</name>
    <dbReference type="NCBI Taxonomy" id="1406512"/>
    <lineage>
        <taxon>Archaea</taxon>
        <taxon>Methanobacteriati</taxon>
        <taxon>Thermoplasmatota</taxon>
        <taxon>Thermoplasmata</taxon>
        <taxon>Methanomassiliicoccales</taxon>
        <taxon>Methanomassiliicoccaceae</taxon>
        <taxon>Methanomassiliicoccus</taxon>
    </lineage>
</organism>
<evidence type="ECO:0000313" key="3">
    <source>
        <dbReference type="Proteomes" id="UP000752814"/>
    </source>
</evidence>
<dbReference type="PANTHER" id="PTHR12110:SF21">
    <property type="entry name" value="XYLOSE ISOMERASE-LIKE TIM BARREL DOMAIN-CONTAINING PROTEIN"/>
    <property type="match status" value="1"/>
</dbReference>
<dbReference type="InterPro" id="IPR013022">
    <property type="entry name" value="Xyl_isomerase-like_TIM-brl"/>
</dbReference>
<evidence type="ECO:0000313" key="2">
    <source>
        <dbReference type="EMBL" id="TQS83941.1"/>
    </source>
</evidence>
<evidence type="ECO:0000259" key="1">
    <source>
        <dbReference type="Pfam" id="PF01261"/>
    </source>
</evidence>
<dbReference type="PANTHER" id="PTHR12110">
    <property type="entry name" value="HYDROXYPYRUVATE ISOMERASE"/>
    <property type="match status" value="1"/>
</dbReference>
<dbReference type="Proteomes" id="UP000752814">
    <property type="component" value="Unassembled WGS sequence"/>
</dbReference>
<sequence>MIAVSSPYFSHFSFRSMLEKISSEFSSWEIVAEGRHSLPDIETDFLEYAPSYDLSFSVHTPMSDINIGSLNRNMLEASLNELIACMRSCNKLGIEVATVHPGFMSPLGMVDKSKVIDITKASLFRLEAEAAELGVKIAFENMPACPMCMGTVPEDLLGLLEGTELGICFDIGHANTTDTVQEFLSLKDRFVNVHIHDNMGVSDEHLPIGKGTVDFPAVLEALGSRRYVIESRGWDDALESRDVLKKLLNF</sequence>
<dbReference type="EMBL" id="LVVT01000007">
    <property type="protein sequence ID" value="TQS83941.1"/>
    <property type="molecule type" value="Genomic_DNA"/>
</dbReference>
<proteinExistence type="predicted"/>
<name>A0A8J8PEE9_9ARCH</name>
<gene>
    <name evidence="2" type="ORF">A3207_06335</name>
</gene>
<comment type="caution">
    <text evidence="2">The sequence shown here is derived from an EMBL/GenBank/DDBJ whole genome shotgun (WGS) entry which is preliminary data.</text>
</comment>
<dbReference type="InterPro" id="IPR050312">
    <property type="entry name" value="IolE/XylAMocC-like"/>
</dbReference>
<accession>A0A8J8PEE9</accession>
<feature type="domain" description="Xylose isomerase-like TIM barrel" evidence="1">
    <location>
        <begin position="26"/>
        <end position="245"/>
    </location>
</feature>